<name>A0A8X6T7X4_NEPPI</name>
<dbReference type="AlphaFoldDB" id="A0A8X6T7X4"/>
<sequence>MRILDGDRKLLCQLQGDDNLECKIRQTINGKKDSTQESEKIENKAPTFICKGASCIMKFVKNNENMKRTDQKEITFYSGW</sequence>
<dbReference type="Proteomes" id="UP000887013">
    <property type="component" value="Unassembled WGS sequence"/>
</dbReference>
<organism evidence="1 2">
    <name type="scientific">Nephila pilipes</name>
    <name type="common">Giant wood spider</name>
    <name type="synonym">Nephila maculata</name>
    <dbReference type="NCBI Taxonomy" id="299642"/>
    <lineage>
        <taxon>Eukaryota</taxon>
        <taxon>Metazoa</taxon>
        <taxon>Ecdysozoa</taxon>
        <taxon>Arthropoda</taxon>
        <taxon>Chelicerata</taxon>
        <taxon>Arachnida</taxon>
        <taxon>Araneae</taxon>
        <taxon>Araneomorphae</taxon>
        <taxon>Entelegynae</taxon>
        <taxon>Araneoidea</taxon>
        <taxon>Nephilidae</taxon>
        <taxon>Nephila</taxon>
    </lineage>
</organism>
<evidence type="ECO:0000313" key="1">
    <source>
        <dbReference type="EMBL" id="GFS82736.1"/>
    </source>
</evidence>
<keyword evidence="2" id="KW-1185">Reference proteome</keyword>
<dbReference type="OrthoDB" id="6428121at2759"/>
<proteinExistence type="predicted"/>
<protein>
    <submittedName>
        <fullName evidence="1">Uncharacterized protein</fullName>
    </submittedName>
</protein>
<gene>
    <name evidence="1" type="primary">AVEN_235292_1</name>
    <name evidence="1" type="ORF">NPIL_291231</name>
</gene>
<dbReference type="EMBL" id="BMAW01098046">
    <property type="protein sequence ID" value="GFS82736.1"/>
    <property type="molecule type" value="Genomic_DNA"/>
</dbReference>
<accession>A0A8X6T7X4</accession>
<evidence type="ECO:0000313" key="2">
    <source>
        <dbReference type="Proteomes" id="UP000887013"/>
    </source>
</evidence>
<comment type="caution">
    <text evidence="1">The sequence shown here is derived from an EMBL/GenBank/DDBJ whole genome shotgun (WGS) entry which is preliminary data.</text>
</comment>
<reference evidence="1" key="1">
    <citation type="submission" date="2020-08" db="EMBL/GenBank/DDBJ databases">
        <title>Multicomponent nature underlies the extraordinary mechanical properties of spider dragline silk.</title>
        <authorList>
            <person name="Kono N."/>
            <person name="Nakamura H."/>
            <person name="Mori M."/>
            <person name="Yoshida Y."/>
            <person name="Ohtoshi R."/>
            <person name="Malay A.D."/>
            <person name="Moran D.A.P."/>
            <person name="Tomita M."/>
            <person name="Numata K."/>
            <person name="Arakawa K."/>
        </authorList>
    </citation>
    <scope>NUCLEOTIDE SEQUENCE</scope>
</reference>